<accession>A0A0R2BE02</accession>
<evidence type="ECO:0000313" key="4">
    <source>
        <dbReference type="Proteomes" id="UP000051612"/>
    </source>
</evidence>
<sequence>MIGVSKSAIDVFAHVLPPKFYQQLLQLAPELPQKYPFIKMPALSDLTIRQAHFDGRVKQVISNVNLNPEDYTDPTLAAKLCQSGNEELIELVKRYPAMFVGAVAMVPLNNLEATAEILEQVKKEPKLLGIQLFTRALGKSIADPAFYPVFEKAAALAIPIWLHPVFDERKPDNNIVFSWEYELTQAMLQLLQSDIFIKYPQLKIIVHHAGGMVPYIAERIEHILPAEQAKDFKKFYVDTALLGNHKALELAVAYYGSDHVLFGTDAPLGIAPVGPTKEITAALQQANLTSKEREQIMYLNFEKLMAGDVK</sequence>
<dbReference type="InterPro" id="IPR032465">
    <property type="entry name" value="ACMSD"/>
</dbReference>
<dbReference type="GO" id="GO:0016787">
    <property type="term" value="F:hydrolase activity"/>
    <property type="evidence" value="ECO:0007669"/>
    <property type="project" value="InterPro"/>
</dbReference>
<dbReference type="Proteomes" id="UP000051612">
    <property type="component" value="Unassembled WGS sequence"/>
</dbReference>
<reference evidence="3 4" key="1">
    <citation type="journal article" date="2015" name="Genome Announc.">
        <title>Expanding the biotechnology potential of lactobacilli through comparative genomics of 213 strains and associated genera.</title>
        <authorList>
            <person name="Sun Z."/>
            <person name="Harris H.M."/>
            <person name="McCann A."/>
            <person name="Guo C."/>
            <person name="Argimon S."/>
            <person name="Zhang W."/>
            <person name="Yang X."/>
            <person name="Jeffery I.B."/>
            <person name="Cooney J.C."/>
            <person name="Kagawa T.F."/>
            <person name="Liu W."/>
            <person name="Song Y."/>
            <person name="Salvetti E."/>
            <person name="Wrobel A."/>
            <person name="Rasinkangas P."/>
            <person name="Parkhill J."/>
            <person name="Rea M.C."/>
            <person name="O'Sullivan O."/>
            <person name="Ritari J."/>
            <person name="Douillard F.P."/>
            <person name="Paul Ross R."/>
            <person name="Yang R."/>
            <person name="Briner A.E."/>
            <person name="Felis G.E."/>
            <person name="de Vos W.M."/>
            <person name="Barrangou R."/>
            <person name="Klaenhammer T.R."/>
            <person name="Caufield P.W."/>
            <person name="Cui Y."/>
            <person name="Zhang H."/>
            <person name="O'Toole P.W."/>
        </authorList>
    </citation>
    <scope>NUCLEOTIDE SEQUENCE [LARGE SCALE GENOMIC DNA]</scope>
    <source>
        <strain evidence="3 4">DSM 20452</strain>
    </source>
</reference>
<dbReference type="PATRIC" id="fig|1423772.3.peg.752"/>
<evidence type="ECO:0000259" key="2">
    <source>
        <dbReference type="Pfam" id="PF04909"/>
    </source>
</evidence>
<feature type="domain" description="Amidohydrolase-related" evidence="2">
    <location>
        <begin position="68"/>
        <end position="301"/>
    </location>
</feature>
<gene>
    <name evidence="3" type="ORF">FC48_GL000687</name>
</gene>
<dbReference type="InterPro" id="IPR006680">
    <property type="entry name" value="Amidohydro-rel"/>
</dbReference>
<organism evidence="3 4">
    <name type="scientific">Ligilactobacillus murinus DSM 20452 = NBRC 14221</name>
    <dbReference type="NCBI Taxonomy" id="1423772"/>
    <lineage>
        <taxon>Bacteria</taxon>
        <taxon>Bacillati</taxon>
        <taxon>Bacillota</taxon>
        <taxon>Bacilli</taxon>
        <taxon>Lactobacillales</taxon>
        <taxon>Lactobacillaceae</taxon>
        <taxon>Ligilactobacillus</taxon>
    </lineage>
</organism>
<comment type="caution">
    <text evidence="3">The sequence shown here is derived from an EMBL/GenBank/DDBJ whole genome shotgun (WGS) entry which is preliminary data.</text>
</comment>
<keyword evidence="1" id="KW-0456">Lyase</keyword>
<evidence type="ECO:0000313" key="3">
    <source>
        <dbReference type="EMBL" id="KRM77425.1"/>
    </source>
</evidence>
<dbReference type="Pfam" id="PF04909">
    <property type="entry name" value="Amidohydro_2"/>
    <property type="match status" value="1"/>
</dbReference>
<dbReference type="Gene3D" id="3.20.20.140">
    <property type="entry name" value="Metal-dependent hydrolases"/>
    <property type="match status" value="1"/>
</dbReference>
<evidence type="ECO:0000256" key="1">
    <source>
        <dbReference type="ARBA" id="ARBA00023239"/>
    </source>
</evidence>
<dbReference type="InterPro" id="IPR032466">
    <property type="entry name" value="Metal_Hydrolase"/>
</dbReference>
<dbReference type="GO" id="GO:0016831">
    <property type="term" value="F:carboxy-lyase activity"/>
    <property type="evidence" value="ECO:0007669"/>
    <property type="project" value="InterPro"/>
</dbReference>
<dbReference type="EMBL" id="AYYN01000020">
    <property type="protein sequence ID" value="KRM77425.1"/>
    <property type="molecule type" value="Genomic_DNA"/>
</dbReference>
<protein>
    <recommendedName>
        <fullName evidence="2">Amidohydrolase-related domain-containing protein</fullName>
    </recommendedName>
</protein>
<dbReference type="AlphaFoldDB" id="A0A0R2BE02"/>
<name>A0A0R2BE02_9LACO</name>
<dbReference type="GO" id="GO:0019748">
    <property type="term" value="P:secondary metabolic process"/>
    <property type="evidence" value="ECO:0007669"/>
    <property type="project" value="TreeGrafter"/>
</dbReference>
<dbReference type="GO" id="GO:0005737">
    <property type="term" value="C:cytoplasm"/>
    <property type="evidence" value="ECO:0007669"/>
    <property type="project" value="TreeGrafter"/>
</dbReference>
<dbReference type="PANTHER" id="PTHR21240:SF28">
    <property type="entry name" value="ISO-OROTATE DECARBOXYLASE (EUROFUNG)"/>
    <property type="match status" value="1"/>
</dbReference>
<proteinExistence type="predicted"/>
<dbReference type="SUPFAM" id="SSF51556">
    <property type="entry name" value="Metallo-dependent hydrolases"/>
    <property type="match status" value="1"/>
</dbReference>
<dbReference type="PANTHER" id="PTHR21240">
    <property type="entry name" value="2-AMINO-3-CARBOXYLMUCONATE-6-SEMIALDEHYDE DECARBOXYLASE"/>
    <property type="match status" value="1"/>
</dbReference>